<evidence type="ECO:0000313" key="2">
    <source>
        <dbReference type="EMBL" id="MYZ53343.1"/>
    </source>
</evidence>
<keyword evidence="1" id="KW-0175">Coiled coil</keyword>
<accession>A0A7C9NI68</accession>
<name>A0A7C9NI68_9BURK</name>
<evidence type="ECO:0000256" key="1">
    <source>
        <dbReference type="SAM" id="Coils"/>
    </source>
</evidence>
<gene>
    <name evidence="2" type="ORF">F5985_14705</name>
</gene>
<evidence type="ECO:0008006" key="4">
    <source>
        <dbReference type="Google" id="ProtNLM"/>
    </source>
</evidence>
<dbReference type="Proteomes" id="UP000481947">
    <property type="component" value="Unassembled WGS sequence"/>
</dbReference>
<organism evidence="2 3">
    <name type="scientific">Malikia spinosa</name>
    <dbReference type="NCBI Taxonomy" id="86180"/>
    <lineage>
        <taxon>Bacteria</taxon>
        <taxon>Pseudomonadati</taxon>
        <taxon>Pseudomonadota</taxon>
        <taxon>Betaproteobacteria</taxon>
        <taxon>Burkholderiales</taxon>
        <taxon>Comamonadaceae</taxon>
        <taxon>Malikia</taxon>
    </lineage>
</organism>
<feature type="coiled-coil region" evidence="1">
    <location>
        <begin position="71"/>
        <end position="98"/>
    </location>
</feature>
<sequence>MSPKVQVDQYFAALERLKARGEPISNDAVALEAGRGRGSIKKSRPAHAELIAAIDNAMTEQQETRVAVNPVPGLKSDIEELKRRLDQSLDREVALLHELYDLRAKVNQLSEENRQLKIGRLVPVK</sequence>
<reference evidence="2 3" key="1">
    <citation type="submission" date="2019-09" db="EMBL/GenBank/DDBJ databases">
        <title>Identification of Malikia spinosa a prominent benzene-, toluene-, and ethylbenzene-degrading bacterium: enrichment, isolation and whole genome sequencing.</title>
        <authorList>
            <person name="Tancsics A."/>
            <person name="Revesz F."/>
            <person name="Kriszt B."/>
        </authorList>
    </citation>
    <scope>NUCLEOTIDE SEQUENCE [LARGE SCALE GENOMIC DNA]</scope>
    <source>
        <strain evidence="2 3">AB6</strain>
    </source>
</reference>
<proteinExistence type="predicted"/>
<dbReference type="AlphaFoldDB" id="A0A7C9NI68"/>
<protein>
    <recommendedName>
        <fullName evidence="4">KfrA N-terminal DNA-binding domain-containing protein</fullName>
    </recommendedName>
</protein>
<dbReference type="RefSeq" id="WP_161125976.1">
    <property type="nucleotide sequence ID" value="NZ_VYSB01000018.1"/>
</dbReference>
<dbReference type="EMBL" id="VYSB01000018">
    <property type="protein sequence ID" value="MYZ53343.1"/>
    <property type="molecule type" value="Genomic_DNA"/>
</dbReference>
<evidence type="ECO:0000313" key="3">
    <source>
        <dbReference type="Proteomes" id="UP000481947"/>
    </source>
</evidence>
<comment type="caution">
    <text evidence="2">The sequence shown here is derived from an EMBL/GenBank/DDBJ whole genome shotgun (WGS) entry which is preliminary data.</text>
</comment>